<dbReference type="Proteomes" id="UP000192746">
    <property type="component" value="Unassembled WGS sequence"/>
</dbReference>
<dbReference type="RefSeq" id="WP_084840165.1">
    <property type="nucleotide sequence ID" value="NZ_ARYN01000002.1"/>
</dbReference>
<dbReference type="InterPro" id="IPR000182">
    <property type="entry name" value="GNAT_dom"/>
</dbReference>
<feature type="domain" description="N-acetyltransferase" evidence="1">
    <location>
        <begin position="3"/>
        <end position="152"/>
    </location>
</feature>
<sequence length="152" mass="17581">MKVNIREAYCSDLEEMQRLFLGAIKNIPNSDYSKKQTEAWSSTVKNKERWKSMLANQYVLIAEINSKIVGFGSLDKNYIDFMYVHKDFLRKGVASKIFEGLQNKSIELGYSQITSNVSKTARPFFERKGFSVIKENKNIINGVEIINYKMCQ</sequence>
<reference evidence="2 3" key="1">
    <citation type="submission" date="2013-04" db="EMBL/GenBank/DDBJ databases">
        <title>Zunongwangia sp. 22II14-10F7 Genome Sequencing.</title>
        <authorList>
            <person name="Lai Q."/>
            <person name="Shao Z."/>
        </authorList>
    </citation>
    <scope>NUCLEOTIDE SEQUENCE [LARGE SCALE GENOMIC DNA]</scope>
    <source>
        <strain evidence="2 3">22II14-10F7</strain>
    </source>
</reference>
<dbReference type="Gene3D" id="3.40.630.30">
    <property type="match status" value="1"/>
</dbReference>
<evidence type="ECO:0000259" key="1">
    <source>
        <dbReference type="PROSITE" id="PS51186"/>
    </source>
</evidence>
<organism evidence="2 3">
    <name type="scientific">Zunongwangia atlantica 22II14-10F7</name>
    <dbReference type="NCBI Taxonomy" id="1185767"/>
    <lineage>
        <taxon>Bacteria</taxon>
        <taxon>Pseudomonadati</taxon>
        <taxon>Bacteroidota</taxon>
        <taxon>Flavobacteriia</taxon>
        <taxon>Flavobacteriales</taxon>
        <taxon>Flavobacteriaceae</taxon>
        <taxon>Zunongwangia</taxon>
    </lineage>
</organism>
<dbReference type="Pfam" id="PF13673">
    <property type="entry name" value="Acetyltransf_10"/>
    <property type="match status" value="1"/>
</dbReference>
<dbReference type="PROSITE" id="PS51186">
    <property type="entry name" value="GNAT"/>
    <property type="match status" value="1"/>
</dbReference>
<keyword evidence="3" id="KW-1185">Reference proteome</keyword>
<dbReference type="PANTHER" id="PTHR43451">
    <property type="entry name" value="ACETYLTRANSFERASE (GNAT) FAMILY PROTEIN"/>
    <property type="match status" value="1"/>
</dbReference>
<dbReference type="GO" id="GO:0016747">
    <property type="term" value="F:acyltransferase activity, transferring groups other than amino-acyl groups"/>
    <property type="evidence" value="ECO:0007669"/>
    <property type="project" value="InterPro"/>
</dbReference>
<gene>
    <name evidence="2" type="ORF">IIF7_02841</name>
</gene>
<name>A0A1Y1T798_9FLAO</name>
<dbReference type="STRING" id="1185767.IIF7_02841"/>
<dbReference type="PANTHER" id="PTHR43451:SF1">
    <property type="entry name" value="ACETYLTRANSFERASE"/>
    <property type="match status" value="1"/>
</dbReference>
<evidence type="ECO:0000313" key="2">
    <source>
        <dbReference type="EMBL" id="ORL46920.1"/>
    </source>
</evidence>
<dbReference type="AlphaFoldDB" id="A0A1Y1T798"/>
<protein>
    <submittedName>
        <fullName evidence="2">N-acetyltransferase GCN5</fullName>
    </submittedName>
</protein>
<dbReference type="InterPro" id="IPR016181">
    <property type="entry name" value="Acyl_CoA_acyltransferase"/>
</dbReference>
<keyword evidence="2" id="KW-0808">Transferase</keyword>
<accession>A0A1Y1T798</accession>
<dbReference type="SUPFAM" id="SSF55729">
    <property type="entry name" value="Acyl-CoA N-acyltransferases (Nat)"/>
    <property type="match status" value="1"/>
</dbReference>
<evidence type="ECO:0000313" key="3">
    <source>
        <dbReference type="Proteomes" id="UP000192746"/>
    </source>
</evidence>
<proteinExistence type="predicted"/>
<dbReference type="EMBL" id="ARYN01000002">
    <property type="protein sequence ID" value="ORL46920.1"/>
    <property type="molecule type" value="Genomic_DNA"/>
</dbReference>
<dbReference type="OrthoDB" id="424368at2"/>
<dbReference type="InterPro" id="IPR052564">
    <property type="entry name" value="N-acetyltrans/Recomb-assoc"/>
</dbReference>
<dbReference type="CDD" id="cd04301">
    <property type="entry name" value="NAT_SF"/>
    <property type="match status" value="1"/>
</dbReference>
<comment type="caution">
    <text evidence="2">The sequence shown here is derived from an EMBL/GenBank/DDBJ whole genome shotgun (WGS) entry which is preliminary data.</text>
</comment>